<dbReference type="GO" id="GO:0016020">
    <property type="term" value="C:membrane"/>
    <property type="evidence" value="ECO:0007669"/>
    <property type="project" value="InterPro"/>
</dbReference>
<organism evidence="2">
    <name type="scientific">Lactobacillus paragasseri</name>
    <dbReference type="NCBI Taxonomy" id="2107999"/>
    <lineage>
        <taxon>Bacteria</taxon>
        <taxon>Bacillati</taxon>
        <taxon>Bacillota</taxon>
        <taxon>Bacilli</taxon>
        <taxon>Lactobacillales</taxon>
        <taxon>Lactobacillaceae</taxon>
        <taxon>Lactobacillus</taxon>
    </lineage>
</organism>
<evidence type="ECO:0000313" key="2">
    <source>
        <dbReference type="EMBL" id="NDJ74551.1"/>
    </source>
</evidence>
<name>A0A6B2FUZ7_9LACO</name>
<proteinExistence type="predicted"/>
<reference evidence="2" key="1">
    <citation type="submission" date="2020-01" db="EMBL/GenBank/DDBJ databases">
        <title>Vaginal microbiome of pregnant Indian women: Insights into the genome of dominants Lactobacillus species.</title>
        <authorList>
            <person name="Das B."/>
            <person name="Mehta O."/>
            <person name="Ghosh T.S."/>
            <person name="Kothidar A."/>
            <person name="Gowtham M.R."/>
            <person name="Mitra R."/>
            <person name="Kshetrapal P."/>
            <person name="Wadhwa N."/>
            <person name="Thiruvengadam R."/>
            <person name="Nair G.B."/>
            <person name="Bhatnagar S."/>
            <person name="Das B."/>
        </authorList>
    </citation>
    <scope>NUCLEOTIDE SEQUENCE</scope>
    <source>
        <strain evidence="2">Indica</strain>
    </source>
</reference>
<sequence>MMKEQRKKDKTFLVVGRIASVILVLMYISYIAQIISNFQGQKGNPIQPLVAAVNATLWVIYGWINPVKRDWPIIIANAPGVILGLIAGITCF</sequence>
<accession>A0A6B2FUZ7</accession>
<dbReference type="AlphaFoldDB" id="A0A6B2FUZ7"/>
<protein>
    <recommendedName>
        <fullName evidence="3">Small conserved membrane protein</fullName>
    </recommendedName>
</protein>
<dbReference type="EMBL" id="JAADJO010000025">
    <property type="protein sequence ID" value="NDJ74551.1"/>
    <property type="molecule type" value="Genomic_DNA"/>
</dbReference>
<feature type="transmembrane region" description="Helical" evidence="1">
    <location>
        <begin position="12"/>
        <end position="34"/>
    </location>
</feature>
<gene>
    <name evidence="2" type="ORF">GWG61_08780</name>
</gene>
<keyword evidence="1" id="KW-0472">Membrane</keyword>
<evidence type="ECO:0008006" key="3">
    <source>
        <dbReference type="Google" id="ProtNLM"/>
    </source>
</evidence>
<keyword evidence="1" id="KW-0812">Transmembrane</keyword>
<comment type="caution">
    <text evidence="2">The sequence shown here is derived from an EMBL/GenBank/DDBJ whole genome shotgun (WGS) entry which is preliminary data.</text>
</comment>
<keyword evidence="1" id="KW-1133">Transmembrane helix</keyword>
<dbReference type="Pfam" id="PF03083">
    <property type="entry name" value="MtN3_slv"/>
    <property type="match status" value="1"/>
</dbReference>
<feature type="transmembrane region" description="Helical" evidence="1">
    <location>
        <begin position="71"/>
        <end position="90"/>
    </location>
</feature>
<dbReference type="InterPro" id="IPR004316">
    <property type="entry name" value="SWEET_rpt"/>
</dbReference>
<evidence type="ECO:0000256" key="1">
    <source>
        <dbReference type="SAM" id="Phobius"/>
    </source>
</evidence>
<feature type="transmembrane region" description="Helical" evidence="1">
    <location>
        <begin position="46"/>
        <end position="64"/>
    </location>
</feature>
<dbReference type="Gene3D" id="1.20.1280.290">
    <property type="match status" value="1"/>
</dbReference>